<organism evidence="1 2">
    <name type="scientific">Streptomyces gamaensis</name>
    <dbReference type="NCBI Taxonomy" id="1763542"/>
    <lineage>
        <taxon>Bacteria</taxon>
        <taxon>Bacillati</taxon>
        <taxon>Actinomycetota</taxon>
        <taxon>Actinomycetes</taxon>
        <taxon>Kitasatosporales</taxon>
        <taxon>Streptomycetaceae</taxon>
        <taxon>Streptomyces</taxon>
    </lineage>
</organism>
<proteinExistence type="predicted"/>
<evidence type="ECO:0000313" key="1">
    <source>
        <dbReference type="EMBL" id="MFC5723979.1"/>
    </source>
</evidence>
<accession>A0ABW0Z8Z3</accession>
<gene>
    <name evidence="1" type="ORF">ACFP1Z_27815</name>
</gene>
<comment type="caution">
    <text evidence="1">The sequence shown here is derived from an EMBL/GenBank/DDBJ whole genome shotgun (WGS) entry which is preliminary data.</text>
</comment>
<dbReference type="RefSeq" id="WP_390320408.1">
    <property type="nucleotide sequence ID" value="NZ_JBHSPB010000022.1"/>
</dbReference>
<keyword evidence="2" id="KW-1185">Reference proteome</keyword>
<reference evidence="2" key="1">
    <citation type="journal article" date="2019" name="Int. J. Syst. Evol. Microbiol.">
        <title>The Global Catalogue of Microorganisms (GCM) 10K type strain sequencing project: providing services to taxonomists for standard genome sequencing and annotation.</title>
        <authorList>
            <consortium name="The Broad Institute Genomics Platform"/>
            <consortium name="The Broad Institute Genome Sequencing Center for Infectious Disease"/>
            <person name="Wu L."/>
            <person name="Ma J."/>
        </authorList>
    </citation>
    <scope>NUCLEOTIDE SEQUENCE [LARGE SCALE GENOMIC DNA]</scope>
    <source>
        <strain evidence="2">CGMCC 4.7304</strain>
    </source>
</reference>
<dbReference type="Proteomes" id="UP001596083">
    <property type="component" value="Unassembled WGS sequence"/>
</dbReference>
<sequence>MVLRHRRCATDELVGMLERPTPASPWRVGALDAARAARATQRAVCGFASPLRESALTAVALRELGHCAGLVVGVEPVPDGGRRRLCSWVEVGGRVVSTDVPVETLCQVLARYPEKAGR</sequence>
<evidence type="ECO:0000313" key="2">
    <source>
        <dbReference type="Proteomes" id="UP001596083"/>
    </source>
</evidence>
<evidence type="ECO:0008006" key="3">
    <source>
        <dbReference type="Google" id="ProtNLM"/>
    </source>
</evidence>
<protein>
    <recommendedName>
        <fullName evidence="3">Lasso peptide biosynthesis B2 protein</fullName>
    </recommendedName>
</protein>
<dbReference type="EMBL" id="JBHSPB010000022">
    <property type="protein sequence ID" value="MFC5723979.1"/>
    <property type="molecule type" value="Genomic_DNA"/>
</dbReference>
<name>A0ABW0Z8Z3_9ACTN</name>